<feature type="region of interest" description="Disordered" evidence="9">
    <location>
        <begin position="693"/>
        <end position="730"/>
    </location>
</feature>
<dbReference type="GO" id="GO:0003677">
    <property type="term" value="F:DNA binding"/>
    <property type="evidence" value="ECO:0007669"/>
    <property type="project" value="InterPro"/>
</dbReference>
<evidence type="ECO:0000256" key="1">
    <source>
        <dbReference type="ARBA" id="ARBA00004123"/>
    </source>
</evidence>
<dbReference type="Pfam" id="PF02892">
    <property type="entry name" value="zf-BED"/>
    <property type="match status" value="1"/>
</dbReference>
<name>A0A1I8J1Q0_9PLAT</name>
<dbReference type="GO" id="GO:0009791">
    <property type="term" value="P:post-embryonic development"/>
    <property type="evidence" value="ECO:0007669"/>
    <property type="project" value="UniProtKB-ARBA"/>
</dbReference>
<dbReference type="GO" id="GO:0008270">
    <property type="term" value="F:zinc ion binding"/>
    <property type="evidence" value="ECO:0007669"/>
    <property type="project" value="UniProtKB-KW"/>
</dbReference>
<dbReference type="Gene3D" id="1.10.10.1070">
    <property type="entry name" value="Zinc finger, BED domain-containing"/>
    <property type="match status" value="1"/>
</dbReference>
<evidence type="ECO:0000256" key="4">
    <source>
        <dbReference type="ARBA" id="ARBA00022833"/>
    </source>
</evidence>
<reference evidence="12" key="1">
    <citation type="submission" date="2016-11" db="UniProtKB">
        <authorList>
            <consortium name="WormBaseParasite"/>
        </authorList>
    </citation>
    <scope>IDENTIFICATION</scope>
</reference>
<proteinExistence type="predicted"/>
<dbReference type="SUPFAM" id="SSF53098">
    <property type="entry name" value="Ribonuclease H-like"/>
    <property type="match status" value="1"/>
</dbReference>
<keyword evidence="2" id="KW-0479">Metal-binding</keyword>
<evidence type="ECO:0000256" key="6">
    <source>
        <dbReference type="ARBA" id="ARBA00023163"/>
    </source>
</evidence>
<feature type="region of interest" description="Disordered" evidence="9">
    <location>
        <begin position="639"/>
        <end position="659"/>
    </location>
</feature>
<keyword evidence="11" id="KW-1185">Reference proteome</keyword>
<evidence type="ECO:0000256" key="7">
    <source>
        <dbReference type="ARBA" id="ARBA00023242"/>
    </source>
</evidence>
<dbReference type="GO" id="GO:0005634">
    <property type="term" value="C:nucleus"/>
    <property type="evidence" value="ECO:0007669"/>
    <property type="project" value="UniProtKB-SubCell"/>
</dbReference>
<feature type="compositionally biased region" description="Basic and acidic residues" evidence="9">
    <location>
        <begin position="641"/>
        <end position="650"/>
    </location>
</feature>
<dbReference type="PROSITE" id="PS50808">
    <property type="entry name" value="ZF_BED"/>
    <property type="match status" value="1"/>
</dbReference>
<dbReference type="InterPro" id="IPR003656">
    <property type="entry name" value="Znf_BED"/>
</dbReference>
<dbReference type="InterPro" id="IPR052035">
    <property type="entry name" value="ZnF_BED_domain_contain"/>
</dbReference>
<feature type="domain" description="BED-type" evidence="10">
    <location>
        <begin position="13"/>
        <end position="66"/>
    </location>
</feature>
<evidence type="ECO:0000256" key="9">
    <source>
        <dbReference type="SAM" id="MobiDB-lite"/>
    </source>
</evidence>
<keyword evidence="5" id="KW-0805">Transcription regulation</keyword>
<keyword evidence="7" id="KW-0539">Nucleus</keyword>
<comment type="subcellular location">
    <subcellularLocation>
        <location evidence="1">Nucleus</location>
    </subcellularLocation>
</comment>
<keyword evidence="6" id="KW-0804">Transcription</keyword>
<dbReference type="SUPFAM" id="SSF57667">
    <property type="entry name" value="beta-beta-alpha zinc fingers"/>
    <property type="match status" value="1"/>
</dbReference>
<evidence type="ECO:0000256" key="5">
    <source>
        <dbReference type="ARBA" id="ARBA00023015"/>
    </source>
</evidence>
<dbReference type="InterPro" id="IPR012337">
    <property type="entry name" value="RNaseH-like_sf"/>
</dbReference>
<protein>
    <submittedName>
        <fullName evidence="12">BED-type domain-containing protein</fullName>
    </submittedName>
</protein>
<evidence type="ECO:0000313" key="11">
    <source>
        <dbReference type="Proteomes" id="UP000095280"/>
    </source>
</evidence>
<sequence>MASVDKPTQQPRGRGSAVWLYFKDVEGKENSAACLACKKEVLRNTGSTGSMRRHIESCHPIQFKELLNTEADRAKPKCKDGPQPLKQQKLSTMFAQANAQEWSDSHPRSVAIDRKILRFIVLDSQPFSVVEGEGFRDLLKEACPQYRLKSTRFYHDKLETLYEEIKLQVQDEIDRLRDFGFTCDLWSDGQLALMSFTIHSITPDFERKQLLLCVKPFTDAHTGLNISAVFSTTLGEWGIGLEQVSLLLRDGASNMKLAGELLKVPSAHCAAHKLNLVVKDSISGHRGLKTILDKARSIVGHFHHSVTAQANLKTLQLQLKLPTHSLVQDVDTRWNSTLAMLRRINEQEEAFSVYRTRHRPIEILTDNESDVSKKAVKLLEIFEVFTLEVSRETASISCILPMVKVSLEHLQQVDCFGITYLRDDLVKGLTQRFSDEKKSHHHIVATMLDPRFRLDFFDEEQRNFAKAELVKAMNEILRETSLPTVDGDTAIDEDLSDVSIETEPQTESQPQQLSMSALFEKSSTSSAAAATLRDLSRAGTLLPVSNRGNAMDKLAPIRLPPTTDQGDENAGASADAVPAFSKSQCLRAPADAQRRRTSFSEVAIIAAVPAAPVGVKAAATDDEDVGDSVSEQFLLLNEHLPPTDDPHHDADAEEVGLTEEERRHRREFLMKRKLHCHQYQAAVQLLASGSVAEELQEEAEDQQQEAEAQAEATPSPVVVVTEQPDSDEDP</sequence>
<evidence type="ECO:0000259" key="10">
    <source>
        <dbReference type="PROSITE" id="PS50808"/>
    </source>
</evidence>
<dbReference type="PANTHER" id="PTHR46481:SF10">
    <property type="entry name" value="ZINC FINGER BED DOMAIN-CONTAINING PROTEIN 39"/>
    <property type="match status" value="1"/>
</dbReference>
<evidence type="ECO:0000256" key="8">
    <source>
        <dbReference type="PROSITE-ProRule" id="PRU00027"/>
    </source>
</evidence>
<dbReference type="PANTHER" id="PTHR46481">
    <property type="entry name" value="ZINC FINGER BED DOMAIN-CONTAINING PROTEIN 4"/>
    <property type="match status" value="1"/>
</dbReference>
<evidence type="ECO:0000313" key="12">
    <source>
        <dbReference type="WBParaSite" id="maker-uti_cns_0045406-snap-gene-2.26-mRNA-1"/>
    </source>
</evidence>
<feature type="compositionally biased region" description="Acidic residues" evidence="9">
    <location>
        <begin position="694"/>
        <end position="704"/>
    </location>
</feature>
<dbReference type="WBParaSite" id="maker-uti_cns_0045406-snap-gene-2.26-mRNA-1">
    <property type="protein sequence ID" value="maker-uti_cns_0045406-snap-gene-2.26-mRNA-1"/>
    <property type="gene ID" value="maker-uti_cns_0045406-snap-gene-2.26"/>
</dbReference>
<dbReference type="AlphaFoldDB" id="A0A1I8J1Q0"/>
<keyword evidence="3 8" id="KW-0863">Zinc-finger</keyword>
<evidence type="ECO:0000256" key="2">
    <source>
        <dbReference type="ARBA" id="ARBA00022723"/>
    </source>
</evidence>
<evidence type="ECO:0000256" key="3">
    <source>
        <dbReference type="ARBA" id="ARBA00022771"/>
    </source>
</evidence>
<dbReference type="SUPFAM" id="SSF140996">
    <property type="entry name" value="Hermes dimerisation domain"/>
    <property type="match status" value="1"/>
</dbReference>
<dbReference type="SMART" id="SM00614">
    <property type="entry name" value="ZnF_BED"/>
    <property type="match status" value="1"/>
</dbReference>
<dbReference type="InterPro" id="IPR036236">
    <property type="entry name" value="Znf_C2H2_sf"/>
</dbReference>
<keyword evidence="4" id="KW-0862">Zinc</keyword>
<organism evidence="11 12">
    <name type="scientific">Macrostomum lignano</name>
    <dbReference type="NCBI Taxonomy" id="282301"/>
    <lineage>
        <taxon>Eukaryota</taxon>
        <taxon>Metazoa</taxon>
        <taxon>Spiralia</taxon>
        <taxon>Lophotrochozoa</taxon>
        <taxon>Platyhelminthes</taxon>
        <taxon>Rhabditophora</taxon>
        <taxon>Macrostomorpha</taxon>
        <taxon>Macrostomida</taxon>
        <taxon>Macrostomidae</taxon>
        <taxon>Macrostomum</taxon>
    </lineage>
</organism>
<accession>A0A1I8J1Q0</accession>
<dbReference type="Proteomes" id="UP000095280">
    <property type="component" value="Unplaced"/>
</dbReference>